<evidence type="ECO:0000256" key="1">
    <source>
        <dbReference type="SAM" id="Phobius"/>
    </source>
</evidence>
<keyword evidence="1" id="KW-1133">Transmembrane helix</keyword>
<feature type="transmembrane region" description="Helical" evidence="1">
    <location>
        <begin position="12"/>
        <end position="39"/>
    </location>
</feature>
<evidence type="ECO:0000313" key="2">
    <source>
        <dbReference type="EMBL" id="APZ82391.1"/>
    </source>
</evidence>
<proteinExistence type="predicted"/>
<protein>
    <submittedName>
        <fullName evidence="2">Uncharacterized protein</fullName>
    </submittedName>
</protein>
<organism evidence="2 3">
    <name type="scientific">Bacillus phage vB_BsuM-Goe2</name>
    <dbReference type="NCBI Taxonomy" id="1933062"/>
    <lineage>
        <taxon>Viruses</taxon>
        <taxon>Duplodnaviria</taxon>
        <taxon>Heunggongvirae</taxon>
        <taxon>Uroviricota</taxon>
        <taxon>Caudoviricetes</taxon>
        <taxon>Herelleviridae</taxon>
        <taxon>Spounavirinae</taxon>
        <taxon>Okubovirus</taxon>
        <taxon>Okubovirus camphawk</taxon>
    </lineage>
</organism>
<sequence length="88" mass="10226">MRRFKEEVLVVGTKFAVLFGVVCVLFLTLPMLLMNYFYGLDCYQYTYPENVNYCLQQDSLLVLIAWLIPIVVVVASYVIGLLMYILKM</sequence>
<keyword evidence="1" id="KW-0472">Membrane</keyword>
<name>A0A217EQR4_9CAUD</name>
<reference evidence="2 3" key="1">
    <citation type="journal article" date="2017" name="Viruses">
        <title>Characterization of Bacillus subtilis Viruses vB_BsuM-Goe2 and vB_BsuM-Goe3.</title>
        <authorList>
            <person name="Willms I.M."/>
            <person name="Hoppert M."/>
            <person name="Hertel R."/>
        </authorList>
    </citation>
    <scope>NUCLEOTIDE SEQUENCE [LARGE SCALE GENOMIC DNA]</scope>
</reference>
<accession>A0A217EQR4</accession>
<dbReference type="Proteomes" id="UP000224660">
    <property type="component" value="Segment"/>
</dbReference>
<gene>
    <name evidence="2" type="ORF">Goe2_c15500</name>
</gene>
<keyword evidence="1" id="KW-0812">Transmembrane</keyword>
<dbReference type="EMBL" id="KY368639">
    <property type="protein sequence ID" value="APZ82391.1"/>
    <property type="molecule type" value="Genomic_DNA"/>
</dbReference>
<feature type="transmembrane region" description="Helical" evidence="1">
    <location>
        <begin position="59"/>
        <end position="86"/>
    </location>
</feature>
<evidence type="ECO:0000313" key="3">
    <source>
        <dbReference type="Proteomes" id="UP000224660"/>
    </source>
</evidence>